<dbReference type="EMBL" id="CM045772">
    <property type="protein sequence ID" value="KAI7984949.1"/>
    <property type="molecule type" value="Genomic_DNA"/>
</dbReference>
<accession>A0ACC0F9L1</accession>
<comment type="caution">
    <text evidence="1">The sequence shown here is derived from an EMBL/GenBank/DDBJ whole genome shotgun (WGS) entry which is preliminary data.</text>
</comment>
<reference evidence="1 2" key="1">
    <citation type="journal article" date="2022" name="Plant J.">
        <title>Chromosome-level genome of Camellia lanceoleosa provides a valuable resource for understanding genome evolution and self-incompatibility.</title>
        <authorList>
            <person name="Gong W."/>
            <person name="Xiao S."/>
            <person name="Wang L."/>
            <person name="Liao Z."/>
            <person name="Chang Y."/>
            <person name="Mo W."/>
            <person name="Hu G."/>
            <person name="Li W."/>
            <person name="Zhao G."/>
            <person name="Zhu H."/>
            <person name="Hu X."/>
            <person name="Ji K."/>
            <person name="Xiang X."/>
            <person name="Song Q."/>
            <person name="Yuan D."/>
            <person name="Jin S."/>
            <person name="Zhang L."/>
        </authorList>
    </citation>
    <scope>NUCLEOTIDE SEQUENCE [LARGE SCALE GENOMIC DNA]</scope>
    <source>
        <strain evidence="1">SQ_2022a</strain>
    </source>
</reference>
<keyword evidence="2" id="KW-1185">Reference proteome</keyword>
<proteinExistence type="predicted"/>
<dbReference type="Proteomes" id="UP001060215">
    <property type="component" value="Chromosome 15"/>
</dbReference>
<gene>
    <name evidence="1" type="ORF">LOK49_LG14G00121</name>
</gene>
<protein>
    <submittedName>
        <fullName evidence="1">Alpha-1,3-arabinosyltransferase XAT3</fullName>
    </submittedName>
</protein>
<organism evidence="1 2">
    <name type="scientific">Camellia lanceoleosa</name>
    <dbReference type="NCBI Taxonomy" id="1840588"/>
    <lineage>
        <taxon>Eukaryota</taxon>
        <taxon>Viridiplantae</taxon>
        <taxon>Streptophyta</taxon>
        <taxon>Embryophyta</taxon>
        <taxon>Tracheophyta</taxon>
        <taxon>Spermatophyta</taxon>
        <taxon>Magnoliopsida</taxon>
        <taxon>eudicotyledons</taxon>
        <taxon>Gunneridae</taxon>
        <taxon>Pentapetalae</taxon>
        <taxon>asterids</taxon>
        <taxon>Ericales</taxon>
        <taxon>Theaceae</taxon>
        <taxon>Camellia</taxon>
    </lineage>
</organism>
<name>A0ACC0F9L1_9ERIC</name>
<evidence type="ECO:0000313" key="2">
    <source>
        <dbReference type="Proteomes" id="UP001060215"/>
    </source>
</evidence>
<evidence type="ECO:0000313" key="1">
    <source>
        <dbReference type="EMBL" id="KAI7984949.1"/>
    </source>
</evidence>
<sequence length="95" mass="11109">MEWLANTDFGQPAKDMNLNYIEYKIGEKDSSLREQYPRDHQVFRDPNAIIKQGWLAFRAVYLDKQDVKLDVRRFRGTLIEAKASASFEVPCNLAR</sequence>